<dbReference type="Pfam" id="PF19300">
    <property type="entry name" value="BPD_transp_1_N"/>
    <property type="match status" value="1"/>
</dbReference>
<keyword evidence="10" id="KW-1185">Reference proteome</keyword>
<evidence type="ECO:0000256" key="7">
    <source>
        <dbReference type="RuleBase" id="RU363032"/>
    </source>
</evidence>
<feature type="transmembrane region" description="Helical" evidence="7">
    <location>
        <begin position="193"/>
        <end position="212"/>
    </location>
</feature>
<name>A0A941ENH2_9ACTN</name>
<organism evidence="9 10">
    <name type="scientific">Actinospica durhamensis</name>
    <dbReference type="NCBI Taxonomy" id="1508375"/>
    <lineage>
        <taxon>Bacteria</taxon>
        <taxon>Bacillati</taxon>
        <taxon>Actinomycetota</taxon>
        <taxon>Actinomycetes</taxon>
        <taxon>Catenulisporales</taxon>
        <taxon>Actinospicaceae</taxon>
        <taxon>Actinospica</taxon>
    </lineage>
</organism>
<dbReference type="EMBL" id="JAGSOG010000076">
    <property type="protein sequence ID" value="MBR7834932.1"/>
    <property type="molecule type" value="Genomic_DNA"/>
</dbReference>
<keyword evidence="6 7" id="KW-0472">Membrane</keyword>
<evidence type="ECO:0000256" key="1">
    <source>
        <dbReference type="ARBA" id="ARBA00004651"/>
    </source>
</evidence>
<evidence type="ECO:0000313" key="10">
    <source>
        <dbReference type="Proteomes" id="UP000675781"/>
    </source>
</evidence>
<dbReference type="PANTHER" id="PTHR43163:SF7">
    <property type="entry name" value="DIPEPTIDE-TRANSPORT INTEGRAL MEMBRANE PROTEIN ABC TRANSPORTER DPPB-RELATED"/>
    <property type="match status" value="1"/>
</dbReference>
<feature type="transmembrane region" description="Helical" evidence="7">
    <location>
        <begin position="136"/>
        <end position="158"/>
    </location>
</feature>
<dbReference type="InterPro" id="IPR045621">
    <property type="entry name" value="BPD_transp_1_N"/>
</dbReference>
<evidence type="ECO:0000256" key="5">
    <source>
        <dbReference type="ARBA" id="ARBA00022989"/>
    </source>
</evidence>
<evidence type="ECO:0000259" key="8">
    <source>
        <dbReference type="PROSITE" id="PS50928"/>
    </source>
</evidence>
<feature type="transmembrane region" description="Helical" evidence="7">
    <location>
        <begin position="9"/>
        <end position="31"/>
    </location>
</feature>
<evidence type="ECO:0000256" key="2">
    <source>
        <dbReference type="ARBA" id="ARBA00022448"/>
    </source>
</evidence>
<evidence type="ECO:0000256" key="6">
    <source>
        <dbReference type="ARBA" id="ARBA00023136"/>
    </source>
</evidence>
<dbReference type="GO" id="GO:0055085">
    <property type="term" value="P:transmembrane transport"/>
    <property type="evidence" value="ECO:0007669"/>
    <property type="project" value="InterPro"/>
</dbReference>
<reference evidence="9" key="1">
    <citation type="submission" date="2021-04" db="EMBL/GenBank/DDBJ databases">
        <title>Genome based classification of Actinospica acidithermotolerans sp. nov., an actinobacterium isolated from an Indonesian hot spring.</title>
        <authorList>
            <person name="Kusuma A.B."/>
            <person name="Putra K.E."/>
            <person name="Nafisah S."/>
            <person name="Loh J."/>
            <person name="Nouioui I."/>
            <person name="Goodfellow M."/>
        </authorList>
    </citation>
    <scope>NUCLEOTIDE SEQUENCE</scope>
    <source>
        <strain evidence="9">CSCA 57</strain>
    </source>
</reference>
<feature type="transmembrane region" description="Helical" evidence="7">
    <location>
        <begin position="259"/>
        <end position="279"/>
    </location>
</feature>
<dbReference type="InterPro" id="IPR035906">
    <property type="entry name" value="MetI-like_sf"/>
</dbReference>
<evidence type="ECO:0000256" key="4">
    <source>
        <dbReference type="ARBA" id="ARBA00022692"/>
    </source>
</evidence>
<evidence type="ECO:0000256" key="3">
    <source>
        <dbReference type="ARBA" id="ARBA00022475"/>
    </source>
</evidence>
<comment type="subcellular location">
    <subcellularLocation>
        <location evidence="1 7">Cell membrane</location>
        <topology evidence="1 7">Multi-pass membrane protein</topology>
    </subcellularLocation>
</comment>
<dbReference type="GO" id="GO:0005886">
    <property type="term" value="C:plasma membrane"/>
    <property type="evidence" value="ECO:0007669"/>
    <property type="project" value="UniProtKB-SubCell"/>
</dbReference>
<keyword evidence="2 7" id="KW-0813">Transport</keyword>
<sequence length="330" mass="36337">MIAFTVRRLLASIPVLFVSTLLVFLIVASSVDPLAPLRARNPPIPQTTIRAEAVRLGLNHSLPQRYWDWLTGLVLHGNWGTSVSSGYDIGQRLISSFFVTFRLVILAILLSLILAIAVGVLTAVRQYSRLDYAATAIGFLFLSLPTFVFAILLKSWAIEFNQTVRPNGPPIIATLFEASPNPPTSFLGKIGDSAGHLLLPTIVLALVSYASWSRFQRASMLEVLNSDYIRLARAKGLSRSRVLLRHALRNALIPLSTQVALDTAGLLGGAVITETIFEWHGMGYMFIQAIDNYDLYPLLAWLVLASTLVIVFNLIADLLYAVLDPRIRLA</sequence>
<feature type="domain" description="ABC transmembrane type-1" evidence="8">
    <location>
        <begin position="97"/>
        <end position="320"/>
    </location>
</feature>
<dbReference type="RefSeq" id="WP_212529447.1">
    <property type="nucleotide sequence ID" value="NZ_JAGSOG010000076.1"/>
</dbReference>
<dbReference type="PROSITE" id="PS50928">
    <property type="entry name" value="ABC_TM1"/>
    <property type="match status" value="1"/>
</dbReference>
<keyword evidence="5 7" id="KW-1133">Transmembrane helix</keyword>
<dbReference type="InterPro" id="IPR000515">
    <property type="entry name" value="MetI-like"/>
</dbReference>
<dbReference type="Pfam" id="PF00528">
    <property type="entry name" value="BPD_transp_1"/>
    <property type="match status" value="1"/>
</dbReference>
<feature type="transmembrane region" description="Helical" evidence="7">
    <location>
        <begin position="103"/>
        <end position="124"/>
    </location>
</feature>
<dbReference type="Gene3D" id="1.10.3720.10">
    <property type="entry name" value="MetI-like"/>
    <property type="match status" value="1"/>
</dbReference>
<protein>
    <submittedName>
        <fullName evidence="9">ABC transporter permease</fullName>
    </submittedName>
</protein>
<dbReference type="SUPFAM" id="SSF161098">
    <property type="entry name" value="MetI-like"/>
    <property type="match status" value="1"/>
</dbReference>
<feature type="transmembrane region" description="Helical" evidence="7">
    <location>
        <begin position="299"/>
        <end position="323"/>
    </location>
</feature>
<keyword evidence="3" id="KW-1003">Cell membrane</keyword>
<proteinExistence type="inferred from homology"/>
<evidence type="ECO:0000313" key="9">
    <source>
        <dbReference type="EMBL" id="MBR7834932.1"/>
    </source>
</evidence>
<dbReference type="CDD" id="cd06261">
    <property type="entry name" value="TM_PBP2"/>
    <property type="match status" value="1"/>
</dbReference>
<accession>A0A941ENH2</accession>
<gene>
    <name evidence="9" type="ORF">KDL01_16785</name>
</gene>
<comment type="caution">
    <text evidence="9">The sequence shown here is derived from an EMBL/GenBank/DDBJ whole genome shotgun (WGS) entry which is preliminary data.</text>
</comment>
<dbReference type="Proteomes" id="UP000675781">
    <property type="component" value="Unassembled WGS sequence"/>
</dbReference>
<dbReference type="PANTHER" id="PTHR43163">
    <property type="entry name" value="DIPEPTIDE TRANSPORT SYSTEM PERMEASE PROTEIN DPPB-RELATED"/>
    <property type="match status" value="1"/>
</dbReference>
<dbReference type="AlphaFoldDB" id="A0A941ENH2"/>
<keyword evidence="4 7" id="KW-0812">Transmembrane</keyword>
<comment type="similarity">
    <text evidence="7">Belongs to the binding-protein-dependent transport system permease family.</text>
</comment>